<dbReference type="RefSeq" id="WP_419150889.1">
    <property type="nucleotide sequence ID" value="NZ_JAUSTR010000001.1"/>
</dbReference>
<feature type="transmembrane region" description="Helical" evidence="9">
    <location>
        <begin position="254"/>
        <end position="273"/>
    </location>
</feature>
<evidence type="ECO:0000256" key="1">
    <source>
        <dbReference type="ARBA" id="ARBA00004651"/>
    </source>
</evidence>
<feature type="transmembrane region" description="Helical" evidence="9">
    <location>
        <begin position="57"/>
        <end position="75"/>
    </location>
</feature>
<dbReference type="InterPro" id="IPR001626">
    <property type="entry name" value="ABC_TroCD"/>
</dbReference>
<gene>
    <name evidence="10" type="ORF">J2S06_000011</name>
</gene>
<dbReference type="PANTHER" id="PTHR30477">
    <property type="entry name" value="ABC-TRANSPORTER METAL-BINDING PROTEIN"/>
    <property type="match status" value="1"/>
</dbReference>
<evidence type="ECO:0000256" key="2">
    <source>
        <dbReference type="ARBA" id="ARBA00008034"/>
    </source>
</evidence>
<evidence type="ECO:0000256" key="4">
    <source>
        <dbReference type="ARBA" id="ARBA00022475"/>
    </source>
</evidence>
<dbReference type="Gene3D" id="1.10.3470.10">
    <property type="entry name" value="ABC transporter involved in vitamin B12 uptake, BtuC"/>
    <property type="match status" value="1"/>
</dbReference>
<dbReference type="PANTHER" id="PTHR30477:SF8">
    <property type="entry name" value="METAL TRANSPORT SYSTEM MEMBRANE PROTEIN CT_070-RELATED"/>
    <property type="match status" value="1"/>
</dbReference>
<comment type="caution">
    <text evidence="10">The sequence shown here is derived from an EMBL/GenBank/DDBJ whole genome shotgun (WGS) entry which is preliminary data.</text>
</comment>
<feature type="transmembrane region" description="Helical" evidence="9">
    <location>
        <begin position="6"/>
        <end position="26"/>
    </location>
</feature>
<evidence type="ECO:0000256" key="9">
    <source>
        <dbReference type="SAM" id="Phobius"/>
    </source>
</evidence>
<evidence type="ECO:0000313" key="10">
    <source>
        <dbReference type="EMBL" id="MDQ0160941.1"/>
    </source>
</evidence>
<keyword evidence="6 9" id="KW-1133">Transmembrane helix</keyword>
<dbReference type="InterPro" id="IPR037294">
    <property type="entry name" value="ABC_BtuC-like"/>
</dbReference>
<evidence type="ECO:0000256" key="6">
    <source>
        <dbReference type="ARBA" id="ARBA00022989"/>
    </source>
</evidence>
<name>A0ABT9VIZ7_9BACI</name>
<dbReference type="CDD" id="cd06550">
    <property type="entry name" value="TM_ABC_iron-siderophores_like"/>
    <property type="match status" value="1"/>
</dbReference>
<keyword evidence="3 8" id="KW-0813">Transport</keyword>
<reference evidence="10 11" key="1">
    <citation type="submission" date="2023-07" db="EMBL/GenBank/DDBJ databases">
        <title>Genomic Encyclopedia of Type Strains, Phase IV (KMG-IV): sequencing the most valuable type-strain genomes for metagenomic binning, comparative biology and taxonomic classification.</title>
        <authorList>
            <person name="Goeker M."/>
        </authorList>
    </citation>
    <scope>NUCLEOTIDE SEQUENCE [LARGE SCALE GENOMIC DNA]</scope>
    <source>
        <strain evidence="10 11">DSM 19092</strain>
    </source>
</reference>
<organism evidence="10 11">
    <name type="scientific">Aeribacillus alveayuensis</name>
    <dbReference type="NCBI Taxonomy" id="279215"/>
    <lineage>
        <taxon>Bacteria</taxon>
        <taxon>Bacillati</taxon>
        <taxon>Bacillota</taxon>
        <taxon>Bacilli</taxon>
        <taxon>Bacillales</taxon>
        <taxon>Bacillaceae</taxon>
        <taxon>Aeribacillus</taxon>
    </lineage>
</organism>
<comment type="similarity">
    <text evidence="2 8">Belongs to the ABC-3 integral membrane protein family.</text>
</comment>
<keyword evidence="11" id="KW-1185">Reference proteome</keyword>
<dbReference type="EMBL" id="JAUSTR010000001">
    <property type="protein sequence ID" value="MDQ0160941.1"/>
    <property type="molecule type" value="Genomic_DNA"/>
</dbReference>
<sequence>MSYEAWILLTASLVGASCGLIGTFLVLRKMAMLSDAISHSVLLGIVGAYFISHSLSGIYMLIGAGIVGLLTTLFVQLLSNKGVQSDAAIGVVFTFLFAIGVILLSLYGGNVHLDVEHALMGEIAFVPWDTLEINGVDLGPKSVWMLGFVLTINLILTILFYKEFKISAFDPEMALALGIPVTFFHYLQMTMLSLTTVASFDSVGAILVVAMIIVPAATAYLLTDRLIHMLWMSVAIGVLSAFIGYYSASFFNVSISGAMATATGILFALAFIFSPSHGLLGKWFAQKNVRVQVKKR</sequence>
<evidence type="ECO:0000256" key="7">
    <source>
        <dbReference type="ARBA" id="ARBA00023136"/>
    </source>
</evidence>
<feature type="transmembrane region" description="Helical" evidence="9">
    <location>
        <begin position="203"/>
        <end position="222"/>
    </location>
</feature>
<feature type="transmembrane region" description="Helical" evidence="9">
    <location>
        <begin position="87"/>
        <end position="107"/>
    </location>
</feature>
<dbReference type="Pfam" id="PF00950">
    <property type="entry name" value="ABC-3"/>
    <property type="match status" value="1"/>
</dbReference>
<protein>
    <submittedName>
        <fullName evidence="10">Manganese/zinc/iron transport system permease protein</fullName>
    </submittedName>
</protein>
<dbReference type="SUPFAM" id="SSF81345">
    <property type="entry name" value="ABC transporter involved in vitamin B12 uptake, BtuC"/>
    <property type="match status" value="1"/>
</dbReference>
<evidence type="ECO:0000256" key="3">
    <source>
        <dbReference type="ARBA" id="ARBA00022448"/>
    </source>
</evidence>
<keyword evidence="5 8" id="KW-0812">Transmembrane</keyword>
<keyword evidence="4" id="KW-1003">Cell membrane</keyword>
<proteinExistence type="inferred from homology"/>
<feature type="transmembrane region" description="Helical" evidence="9">
    <location>
        <begin position="173"/>
        <end position="191"/>
    </location>
</feature>
<accession>A0ABT9VIZ7</accession>
<evidence type="ECO:0000313" key="11">
    <source>
        <dbReference type="Proteomes" id="UP001225646"/>
    </source>
</evidence>
<evidence type="ECO:0000256" key="5">
    <source>
        <dbReference type="ARBA" id="ARBA00022692"/>
    </source>
</evidence>
<feature type="transmembrane region" description="Helical" evidence="9">
    <location>
        <begin position="33"/>
        <end position="51"/>
    </location>
</feature>
<evidence type="ECO:0000256" key="8">
    <source>
        <dbReference type="RuleBase" id="RU003943"/>
    </source>
</evidence>
<keyword evidence="7 9" id="KW-0472">Membrane</keyword>
<feature type="transmembrane region" description="Helical" evidence="9">
    <location>
        <begin position="143"/>
        <end position="161"/>
    </location>
</feature>
<comment type="subcellular location">
    <subcellularLocation>
        <location evidence="1 8">Cell membrane</location>
        <topology evidence="1 8">Multi-pass membrane protein</topology>
    </subcellularLocation>
</comment>
<dbReference type="Proteomes" id="UP001225646">
    <property type="component" value="Unassembled WGS sequence"/>
</dbReference>
<feature type="transmembrane region" description="Helical" evidence="9">
    <location>
        <begin position="229"/>
        <end position="248"/>
    </location>
</feature>